<dbReference type="OrthoDB" id="5195143at2"/>
<organism evidence="1 2">
    <name type="scientific">Actinokineospora spheciospongiae</name>
    <dbReference type="NCBI Taxonomy" id="909613"/>
    <lineage>
        <taxon>Bacteria</taxon>
        <taxon>Bacillati</taxon>
        <taxon>Actinomycetota</taxon>
        <taxon>Actinomycetes</taxon>
        <taxon>Pseudonocardiales</taxon>
        <taxon>Pseudonocardiaceae</taxon>
        <taxon>Actinokineospora</taxon>
    </lineage>
</organism>
<dbReference type="EMBL" id="AYXG01000139">
    <property type="protein sequence ID" value="EWC60870.1"/>
    <property type="molecule type" value="Genomic_DNA"/>
</dbReference>
<evidence type="ECO:0008006" key="3">
    <source>
        <dbReference type="Google" id="ProtNLM"/>
    </source>
</evidence>
<dbReference type="InterPro" id="IPR041881">
    <property type="entry name" value="PqqD_sf"/>
</dbReference>
<name>W7IJ55_9PSEU</name>
<proteinExistence type="predicted"/>
<dbReference type="Gene3D" id="1.10.10.1150">
    <property type="entry name" value="Coenzyme PQQ synthesis protein D (PqqD)"/>
    <property type="match status" value="1"/>
</dbReference>
<dbReference type="Proteomes" id="UP000019277">
    <property type="component" value="Unassembled WGS sequence"/>
</dbReference>
<accession>W7IJ55</accession>
<keyword evidence="2" id="KW-1185">Reference proteome</keyword>
<reference evidence="1 2" key="1">
    <citation type="journal article" date="2014" name="Genome Announc.">
        <title>Draft Genome Sequence of the Antitrypanosomally Active Sponge-Associated Bacterium Actinokineospora sp. Strain EG49.</title>
        <authorList>
            <person name="Harjes J."/>
            <person name="Ryu T."/>
            <person name="Abdelmohsen U.R."/>
            <person name="Moitinho-Silva L."/>
            <person name="Horn H."/>
            <person name="Ravasi T."/>
            <person name="Hentschel U."/>
        </authorList>
    </citation>
    <scope>NUCLEOTIDE SEQUENCE [LARGE SCALE GENOMIC DNA]</scope>
    <source>
        <strain evidence="1 2">EG49</strain>
    </source>
</reference>
<comment type="caution">
    <text evidence="1">The sequence shown here is derived from an EMBL/GenBank/DDBJ whole genome shotgun (WGS) entry which is preliminary data.</text>
</comment>
<sequence>MTLRLRPGVTIHESGDQAILLGTGRDAAYWRLNGTAKQMVTLLLDGRDVEAVVTATTALVAADAAVVRRDVENLVTALVDAKLAEDVG</sequence>
<dbReference type="PATRIC" id="fig|909613.9.peg.3801"/>
<dbReference type="RefSeq" id="WP_035284307.1">
    <property type="nucleotide sequence ID" value="NZ_AYXG01000139.1"/>
</dbReference>
<dbReference type="InterPro" id="IPR008792">
    <property type="entry name" value="PQQD"/>
</dbReference>
<dbReference type="STRING" id="909613.UO65_3800"/>
<evidence type="ECO:0000313" key="1">
    <source>
        <dbReference type="EMBL" id="EWC60870.1"/>
    </source>
</evidence>
<dbReference type="AlphaFoldDB" id="W7IJ55"/>
<protein>
    <recommendedName>
        <fullName evidence="3">Coenzyme PQQ synthesis protein D (PqqD)</fullName>
    </recommendedName>
</protein>
<accession>A0A8E3BEX1</accession>
<gene>
    <name evidence="1" type="ORF">UO65_3800</name>
</gene>
<dbReference type="Pfam" id="PF05402">
    <property type="entry name" value="PqqD"/>
    <property type="match status" value="1"/>
</dbReference>
<evidence type="ECO:0000313" key="2">
    <source>
        <dbReference type="Proteomes" id="UP000019277"/>
    </source>
</evidence>